<name>A0ACB1A322_MELEN</name>
<gene>
    <name evidence="1" type="ORF">MENTE1834_LOCUS33097</name>
</gene>
<reference evidence="1" key="1">
    <citation type="submission" date="2023-11" db="EMBL/GenBank/DDBJ databases">
        <authorList>
            <person name="Poullet M."/>
        </authorList>
    </citation>
    <scope>NUCLEOTIDE SEQUENCE</scope>
    <source>
        <strain evidence="1">E1834</strain>
    </source>
</reference>
<protein>
    <submittedName>
        <fullName evidence="1">Uncharacterized protein</fullName>
    </submittedName>
</protein>
<evidence type="ECO:0000313" key="2">
    <source>
        <dbReference type="Proteomes" id="UP001497535"/>
    </source>
</evidence>
<dbReference type="EMBL" id="CAVMJV010000058">
    <property type="protein sequence ID" value="CAK5085638.1"/>
    <property type="molecule type" value="Genomic_DNA"/>
</dbReference>
<dbReference type="Proteomes" id="UP001497535">
    <property type="component" value="Unassembled WGS sequence"/>
</dbReference>
<evidence type="ECO:0000313" key="1">
    <source>
        <dbReference type="EMBL" id="CAK5085638.1"/>
    </source>
</evidence>
<comment type="caution">
    <text evidence="1">The sequence shown here is derived from an EMBL/GenBank/DDBJ whole genome shotgun (WGS) entry which is preliminary data.</text>
</comment>
<proteinExistence type="predicted"/>
<keyword evidence="2" id="KW-1185">Reference proteome</keyword>
<sequence length="60" mass="7059">MKSIDEKIFLNLASLKYLDLSSNKLSQLKRSHFSKLVNLETLLLDNNQINSFVFYLLCFF</sequence>
<organism evidence="1 2">
    <name type="scientific">Meloidogyne enterolobii</name>
    <name type="common">Root-knot nematode worm</name>
    <name type="synonym">Meloidogyne mayaguensis</name>
    <dbReference type="NCBI Taxonomy" id="390850"/>
    <lineage>
        <taxon>Eukaryota</taxon>
        <taxon>Metazoa</taxon>
        <taxon>Ecdysozoa</taxon>
        <taxon>Nematoda</taxon>
        <taxon>Chromadorea</taxon>
        <taxon>Rhabditida</taxon>
        <taxon>Tylenchina</taxon>
        <taxon>Tylenchomorpha</taxon>
        <taxon>Tylenchoidea</taxon>
        <taxon>Meloidogynidae</taxon>
        <taxon>Meloidogyninae</taxon>
        <taxon>Meloidogyne</taxon>
    </lineage>
</organism>
<accession>A0ACB1A322</accession>